<dbReference type="EMBL" id="AGCI01000106">
    <property type="protein sequence ID" value="EHM38161.1"/>
    <property type="molecule type" value="Genomic_DNA"/>
</dbReference>
<dbReference type="AlphaFoldDB" id="G9YD06"/>
<gene>
    <name evidence="2" type="ORF">HMPREF0454_04500</name>
</gene>
<protein>
    <submittedName>
        <fullName evidence="2">K+-transporting ATPase, F subunit</fullName>
    </submittedName>
</protein>
<keyword evidence="1" id="KW-1133">Transmembrane helix</keyword>
<name>G9YD06_HAFAL</name>
<organism evidence="2 3">
    <name type="scientific">Hafnia alvei ATCC 51873</name>
    <dbReference type="NCBI Taxonomy" id="1002364"/>
    <lineage>
        <taxon>Bacteria</taxon>
        <taxon>Pseudomonadati</taxon>
        <taxon>Pseudomonadota</taxon>
        <taxon>Gammaproteobacteria</taxon>
        <taxon>Enterobacterales</taxon>
        <taxon>Hafniaceae</taxon>
        <taxon>Hafnia</taxon>
    </lineage>
</organism>
<dbReference type="GO" id="GO:0008556">
    <property type="term" value="F:P-type potassium transmembrane transporter activity"/>
    <property type="evidence" value="ECO:0007669"/>
    <property type="project" value="InterPro"/>
</dbReference>
<sequence length="40" mass="4469">MQYQKCLGRGCMNIGVIACAILVVLLLAYLIYALFNAEEF</sequence>
<comment type="caution">
    <text evidence="2">The sequence shown here is derived from an EMBL/GenBank/DDBJ whole genome shotgun (WGS) entry which is preliminary data.</text>
</comment>
<dbReference type="NCBIfam" id="TIGR02115">
    <property type="entry name" value="potass_kdpF"/>
    <property type="match status" value="1"/>
</dbReference>
<evidence type="ECO:0000256" key="1">
    <source>
        <dbReference type="SAM" id="Phobius"/>
    </source>
</evidence>
<proteinExistence type="predicted"/>
<dbReference type="Pfam" id="PF09604">
    <property type="entry name" value="Potass_KdpF"/>
    <property type="match status" value="1"/>
</dbReference>
<evidence type="ECO:0000313" key="2">
    <source>
        <dbReference type="EMBL" id="EHM38161.1"/>
    </source>
</evidence>
<keyword evidence="1" id="KW-0472">Membrane</keyword>
<dbReference type="HOGENOM" id="CLU_202373_1_2_6"/>
<keyword evidence="1" id="KW-0812">Transmembrane</keyword>
<evidence type="ECO:0000313" key="3">
    <source>
        <dbReference type="Proteomes" id="UP000005959"/>
    </source>
</evidence>
<dbReference type="Proteomes" id="UP000005959">
    <property type="component" value="Unassembled WGS sequence"/>
</dbReference>
<dbReference type="GO" id="GO:0005886">
    <property type="term" value="C:plasma membrane"/>
    <property type="evidence" value="ECO:0007669"/>
    <property type="project" value="InterPro"/>
</dbReference>
<reference evidence="2 3" key="1">
    <citation type="submission" date="2011-08" db="EMBL/GenBank/DDBJ databases">
        <authorList>
            <person name="Weinstock G."/>
            <person name="Sodergren E."/>
            <person name="Clifton S."/>
            <person name="Fulton L."/>
            <person name="Fulton B."/>
            <person name="Courtney L."/>
            <person name="Fronick C."/>
            <person name="Harrison M."/>
            <person name="Strong C."/>
            <person name="Farmer C."/>
            <person name="Delahaunty K."/>
            <person name="Markovic C."/>
            <person name="Hall O."/>
            <person name="Minx P."/>
            <person name="Tomlinson C."/>
            <person name="Mitreva M."/>
            <person name="Hou S."/>
            <person name="Chen J."/>
            <person name="Wollam A."/>
            <person name="Pepin K.H."/>
            <person name="Johnson M."/>
            <person name="Bhonagiri V."/>
            <person name="Zhang X."/>
            <person name="Suruliraj S."/>
            <person name="Warren W."/>
            <person name="Chinwalla A."/>
            <person name="Mardis E.R."/>
            <person name="Wilson R.K."/>
        </authorList>
    </citation>
    <scope>NUCLEOTIDE SEQUENCE [LARGE SCALE GENOMIC DNA]</scope>
    <source>
        <strain evidence="2 3">ATCC 51873</strain>
    </source>
</reference>
<dbReference type="InterPro" id="IPR011726">
    <property type="entry name" value="KdpF"/>
</dbReference>
<feature type="transmembrane region" description="Helical" evidence="1">
    <location>
        <begin position="12"/>
        <end position="35"/>
    </location>
</feature>
<accession>G9YD06</accession>